<accession>A0A6C0H1F0</accession>
<protein>
    <submittedName>
        <fullName evidence="1">Uncharacterized protein</fullName>
    </submittedName>
</protein>
<name>A0A6C0H1F0_9ZZZZ</name>
<dbReference type="AlphaFoldDB" id="A0A6C0H1F0"/>
<organism evidence="1">
    <name type="scientific">viral metagenome</name>
    <dbReference type="NCBI Taxonomy" id="1070528"/>
    <lineage>
        <taxon>unclassified sequences</taxon>
        <taxon>metagenomes</taxon>
        <taxon>organismal metagenomes</taxon>
    </lineage>
</organism>
<proteinExistence type="predicted"/>
<evidence type="ECO:0000313" key="1">
    <source>
        <dbReference type="EMBL" id="QHT74371.1"/>
    </source>
</evidence>
<sequence>MTDILRLCLPADLITIIKQYTGEIKIRNGIPMRQIPKKDSRYKMLLRRATNRQFCMAIIYEEYGKRGSAKMKTPDKKNHIVISVYKDVICKDFVWEMNVLGKSVVRLRIV</sequence>
<reference evidence="1" key="1">
    <citation type="journal article" date="2020" name="Nature">
        <title>Giant virus diversity and host interactions through global metagenomics.</title>
        <authorList>
            <person name="Schulz F."/>
            <person name="Roux S."/>
            <person name="Paez-Espino D."/>
            <person name="Jungbluth S."/>
            <person name="Walsh D.A."/>
            <person name="Denef V.J."/>
            <person name="McMahon K.D."/>
            <person name="Konstantinidis K.T."/>
            <person name="Eloe-Fadrosh E.A."/>
            <person name="Kyrpides N.C."/>
            <person name="Woyke T."/>
        </authorList>
    </citation>
    <scope>NUCLEOTIDE SEQUENCE</scope>
    <source>
        <strain evidence="1">GVMAG-M-3300023179-59</strain>
    </source>
</reference>
<dbReference type="EMBL" id="MN739849">
    <property type="protein sequence ID" value="QHT74371.1"/>
    <property type="molecule type" value="Genomic_DNA"/>
</dbReference>